<dbReference type="EMBL" id="GBRH01277643">
    <property type="protein sequence ID" value="JAD20252.1"/>
    <property type="molecule type" value="Transcribed_RNA"/>
</dbReference>
<protein>
    <submittedName>
        <fullName evidence="1">Uncharacterized protein</fullName>
    </submittedName>
</protein>
<evidence type="ECO:0000313" key="1">
    <source>
        <dbReference type="EMBL" id="JAD20252.1"/>
    </source>
</evidence>
<accession>A0A0A8YA53</accession>
<sequence length="60" mass="6685">MIACVSVSLHASIVQHSGSHQENFHLPITQCMQHSERKLELNQQLHCTSQGVEAKSRTGM</sequence>
<organism evidence="1">
    <name type="scientific">Arundo donax</name>
    <name type="common">Giant reed</name>
    <name type="synonym">Donax arundinaceus</name>
    <dbReference type="NCBI Taxonomy" id="35708"/>
    <lineage>
        <taxon>Eukaryota</taxon>
        <taxon>Viridiplantae</taxon>
        <taxon>Streptophyta</taxon>
        <taxon>Embryophyta</taxon>
        <taxon>Tracheophyta</taxon>
        <taxon>Spermatophyta</taxon>
        <taxon>Magnoliopsida</taxon>
        <taxon>Liliopsida</taxon>
        <taxon>Poales</taxon>
        <taxon>Poaceae</taxon>
        <taxon>PACMAD clade</taxon>
        <taxon>Arundinoideae</taxon>
        <taxon>Arundineae</taxon>
        <taxon>Arundo</taxon>
    </lineage>
</organism>
<reference evidence="1" key="2">
    <citation type="journal article" date="2015" name="Data Brief">
        <title>Shoot transcriptome of the giant reed, Arundo donax.</title>
        <authorList>
            <person name="Barrero R.A."/>
            <person name="Guerrero F.D."/>
            <person name="Moolhuijzen P."/>
            <person name="Goolsby J.A."/>
            <person name="Tidwell J."/>
            <person name="Bellgard S.E."/>
            <person name="Bellgard M.I."/>
        </authorList>
    </citation>
    <scope>NUCLEOTIDE SEQUENCE</scope>
    <source>
        <tissue evidence="1">Shoot tissue taken approximately 20 cm above the soil surface</tissue>
    </source>
</reference>
<proteinExistence type="predicted"/>
<name>A0A0A8YA53_ARUDO</name>
<reference evidence="1" key="1">
    <citation type="submission" date="2014-09" db="EMBL/GenBank/DDBJ databases">
        <authorList>
            <person name="Magalhaes I.L.F."/>
            <person name="Oliveira U."/>
            <person name="Santos F.R."/>
            <person name="Vidigal T.H.D.A."/>
            <person name="Brescovit A.D."/>
            <person name="Santos A.J."/>
        </authorList>
    </citation>
    <scope>NUCLEOTIDE SEQUENCE</scope>
    <source>
        <tissue evidence="1">Shoot tissue taken approximately 20 cm above the soil surface</tissue>
    </source>
</reference>
<dbReference type="AlphaFoldDB" id="A0A0A8YA53"/>